<feature type="short sequence motif" description="Meso-diaminopimelate recognition motif" evidence="15">
    <location>
        <begin position="414"/>
        <end position="417"/>
    </location>
</feature>
<dbReference type="AlphaFoldDB" id="A0A8S0VYC2"/>
<dbReference type="SUPFAM" id="SSF63418">
    <property type="entry name" value="MurE/MurF N-terminal domain"/>
    <property type="match status" value="1"/>
</dbReference>
<dbReference type="Gene3D" id="3.40.1390.10">
    <property type="entry name" value="MurE/MurF, N-terminal domain"/>
    <property type="match status" value="1"/>
</dbReference>
<dbReference type="InterPro" id="IPR036615">
    <property type="entry name" value="Mur_ligase_C_dom_sf"/>
</dbReference>
<evidence type="ECO:0000256" key="9">
    <source>
        <dbReference type="ARBA" id="ARBA00056782"/>
    </source>
</evidence>
<reference evidence="21" key="1">
    <citation type="submission" date="2014-11" db="EMBL/GenBank/DDBJ databases">
        <authorList>
            <person name="Hornung B.V."/>
        </authorList>
    </citation>
    <scope>NUCLEOTIDE SEQUENCE</scope>
    <source>
        <strain evidence="21">INE</strain>
    </source>
</reference>
<feature type="modified residue" description="N6-carboxylysine" evidence="15">
    <location>
        <position position="227"/>
    </location>
</feature>
<dbReference type="SUPFAM" id="SSF53244">
    <property type="entry name" value="MurD-like peptide ligases, peptide-binding domain"/>
    <property type="match status" value="1"/>
</dbReference>
<keyword evidence="22" id="KW-1185">Reference proteome</keyword>
<keyword evidence="15" id="KW-0547">Nucleotide-binding</keyword>
<feature type="binding site" evidence="15">
    <location>
        <position position="467"/>
    </location>
    <ligand>
        <name>meso-2,6-diaminopimelate</name>
        <dbReference type="ChEBI" id="CHEBI:57791"/>
    </ligand>
</feature>
<dbReference type="PANTHER" id="PTHR23135">
    <property type="entry name" value="MUR LIGASE FAMILY MEMBER"/>
    <property type="match status" value="1"/>
</dbReference>
<keyword evidence="3 15" id="KW-0132">Cell division</keyword>
<dbReference type="RefSeq" id="WP_240986193.1">
    <property type="nucleotide sequence ID" value="NZ_CDGJ01000003.1"/>
</dbReference>
<dbReference type="EMBL" id="LR746496">
    <property type="protein sequence ID" value="CAA7602893.1"/>
    <property type="molecule type" value="Genomic_DNA"/>
</dbReference>
<dbReference type="HAMAP" id="MF_00208">
    <property type="entry name" value="MurE"/>
    <property type="match status" value="1"/>
</dbReference>
<keyword evidence="15" id="KW-0460">Magnesium</keyword>
<keyword evidence="4 15" id="KW-0133">Cell shape</keyword>
<evidence type="ECO:0000256" key="11">
    <source>
        <dbReference type="ARBA" id="ARBA00072883"/>
    </source>
</evidence>
<dbReference type="NCBIfam" id="TIGR01085">
    <property type="entry name" value="murE"/>
    <property type="match status" value="1"/>
</dbReference>
<accession>A0A8S0VYC2</accession>
<keyword evidence="15" id="KW-0963">Cytoplasm</keyword>
<evidence type="ECO:0000256" key="6">
    <source>
        <dbReference type="ARBA" id="ARBA00023306"/>
    </source>
</evidence>
<dbReference type="GO" id="GO:0008360">
    <property type="term" value="P:regulation of cell shape"/>
    <property type="evidence" value="ECO:0007669"/>
    <property type="project" value="UniProtKB-KW"/>
</dbReference>
<dbReference type="Pfam" id="PF08245">
    <property type="entry name" value="Mur_ligase_M"/>
    <property type="match status" value="1"/>
</dbReference>
<comment type="similarity">
    <text evidence="2 15">Belongs to the MurCDEF family. MurE subfamily.</text>
</comment>
<feature type="binding site" evidence="15">
    <location>
        <begin position="414"/>
        <end position="417"/>
    </location>
    <ligand>
        <name>meso-2,6-diaminopimelate</name>
        <dbReference type="ChEBI" id="CHEBI:57791"/>
    </ligand>
</feature>
<protein>
    <recommendedName>
        <fullName evidence="11 15">UDP-N-acetylmuramoyl-L-alanyl-D-glutamate--2,6-diaminopimelate ligase</fullName>
        <ecNumber evidence="10 15">6.3.2.13</ecNumber>
    </recommendedName>
    <alternativeName>
        <fullName evidence="12 15">Meso-A2pm-adding enzyme</fullName>
    </alternativeName>
    <alternativeName>
        <fullName evidence="13 15">Meso-diaminopimelate-adding enzyme</fullName>
    </alternativeName>
    <alternativeName>
        <fullName evidence="14 15">UDP-MurNAc-L-Ala-D-Glu:meso-diaminopimelate ligase</fullName>
    </alternativeName>
    <alternativeName>
        <fullName evidence="15">UDP-MurNAc-tripeptide synthetase</fullName>
    </alternativeName>
    <alternativeName>
        <fullName evidence="15">UDP-N-acetylmuramyl-tripeptide synthetase</fullName>
    </alternativeName>
</protein>
<name>A0A8S0VYC2_9FIRM</name>
<feature type="binding site" evidence="15">
    <location>
        <position position="195"/>
    </location>
    <ligand>
        <name>UDP-N-acetyl-alpha-D-muramoyl-L-alanyl-D-glutamate</name>
        <dbReference type="ChEBI" id="CHEBI:83900"/>
    </ligand>
</feature>
<evidence type="ECO:0000256" key="8">
    <source>
        <dbReference type="ARBA" id="ARBA00050251"/>
    </source>
</evidence>
<evidence type="ECO:0000313" key="22">
    <source>
        <dbReference type="Proteomes" id="UP001071230"/>
    </source>
</evidence>
<dbReference type="PANTHER" id="PTHR23135:SF4">
    <property type="entry name" value="UDP-N-ACETYLMURAMOYL-L-ALANYL-D-GLUTAMATE--2,6-DIAMINOPIMELATE LIGASE MURE HOMOLOG, CHLOROPLASTIC"/>
    <property type="match status" value="1"/>
</dbReference>
<keyword evidence="5 15" id="KW-0573">Peptidoglycan synthesis</keyword>
<evidence type="ECO:0000259" key="18">
    <source>
        <dbReference type="Pfam" id="PF02875"/>
    </source>
</evidence>
<feature type="binding site" evidence="15">
    <location>
        <position position="463"/>
    </location>
    <ligand>
        <name>meso-2,6-diaminopimelate</name>
        <dbReference type="ChEBI" id="CHEBI:57791"/>
    </ligand>
</feature>
<dbReference type="NCBIfam" id="NF001126">
    <property type="entry name" value="PRK00139.1-4"/>
    <property type="match status" value="1"/>
</dbReference>
<sequence>MAAAKTLAQVVAGLDETVPAGIINTSGDLNTPVEGITVDSRGVKTGDLFVCVPGFAADGHDFAAQAVAAGAPALVVERFLPLPVPQVRVRNARRALGFLAASVYDHPSLGLEVVGVTGTNGKTTVTHLVERIAARHGHKVGLIGTLGARIAGRRIPGQRTTPEATEIQKLLAAMRAEGVSLAVMEVSSHALDLGRVNGCEFDAGIFTNLTQDHLDYHKTMEEYLEAKAKLFRGLQGKKEPKIAIINADDPAADRLRQASAAAVVTYGLGEAVDYRAAEVRPGVDRVSFRAEFRGRRQEVVYATPGLFSVYNALAAFAWAVERGYDPEEAAEALAGISGVPGRFESIRQAQPFQVIVDYAHTPDGLANVLKTAREFTPGRLITVFGCGGDRDRGKRPLMGGLATQYSDFTLVTSDNPRTEDPEEIIKEILKGVRGSCESVVDRREAIRRACGMAGPGDTILIAGKGHETYQIIGSETHPFDDREVAREVLAGLGYGGSGHVAR</sequence>
<dbReference type="KEGG" id="aacx:DEACI_3716"/>
<feature type="binding site" evidence="15">
    <location>
        <begin position="160"/>
        <end position="161"/>
    </location>
    <ligand>
        <name>UDP-N-acetyl-alpha-D-muramoyl-L-alanyl-D-glutamate</name>
        <dbReference type="ChEBI" id="CHEBI:83900"/>
    </ligand>
</feature>
<comment type="caution">
    <text evidence="15">Lacks conserved residue(s) required for the propagation of feature annotation.</text>
</comment>
<feature type="domain" description="Mur ligase central" evidence="19">
    <location>
        <begin position="116"/>
        <end position="318"/>
    </location>
</feature>
<gene>
    <name evidence="15" type="primary">murE</name>
    <name evidence="21" type="ORF">DEACI_0194</name>
    <name evidence="20" type="ORF">DEACI_3716</name>
</gene>
<comment type="cofactor">
    <cofactor evidence="15">
        <name>Mg(2+)</name>
        <dbReference type="ChEBI" id="CHEBI:18420"/>
    </cofactor>
</comment>
<dbReference type="InterPro" id="IPR035911">
    <property type="entry name" value="MurE/MurF_N"/>
</dbReference>
<feature type="binding site" evidence="15">
    <location>
        <begin position="118"/>
        <end position="124"/>
    </location>
    <ligand>
        <name>ATP</name>
        <dbReference type="ChEBI" id="CHEBI:30616"/>
    </ligand>
</feature>
<dbReference type="GO" id="GO:0005524">
    <property type="term" value="F:ATP binding"/>
    <property type="evidence" value="ECO:0007669"/>
    <property type="project" value="UniProtKB-UniRule"/>
</dbReference>
<comment type="subcellular location">
    <subcellularLocation>
        <location evidence="15 16">Cytoplasm</location>
    </subcellularLocation>
</comment>
<dbReference type="EC" id="6.3.2.13" evidence="10 15"/>
<keyword evidence="15 20" id="KW-0436">Ligase</keyword>
<comment type="function">
    <text evidence="9 15">Catalyzes the addition of meso-diaminopimelic acid to the nucleotide precursor UDP-N-acetylmuramoyl-L-alanyl-D-glutamate (UMAG) in the biosynthesis of bacterial cell-wall peptidoglycan.</text>
</comment>
<dbReference type="Pfam" id="PF02875">
    <property type="entry name" value="Mur_ligase_C"/>
    <property type="match status" value="1"/>
</dbReference>
<organism evidence="20">
    <name type="scientific">Acididesulfobacillus acetoxydans</name>
    <dbReference type="NCBI Taxonomy" id="1561005"/>
    <lineage>
        <taxon>Bacteria</taxon>
        <taxon>Bacillati</taxon>
        <taxon>Bacillota</taxon>
        <taxon>Clostridia</taxon>
        <taxon>Eubacteriales</taxon>
        <taxon>Peptococcaceae</taxon>
        <taxon>Acididesulfobacillus</taxon>
    </lineage>
</organism>
<feature type="binding site" evidence="15">
    <location>
        <position position="40"/>
    </location>
    <ligand>
        <name>UDP-N-acetyl-alpha-D-muramoyl-L-alanyl-D-glutamate</name>
        <dbReference type="ChEBI" id="CHEBI:83900"/>
    </ligand>
</feature>
<dbReference type="FunFam" id="3.90.190.20:FF:000006">
    <property type="entry name" value="UDP-N-acetylmuramoyl-L-alanyl-D-glutamate--2,6-diaminopimelate ligase"/>
    <property type="match status" value="1"/>
</dbReference>
<evidence type="ECO:0000256" key="4">
    <source>
        <dbReference type="ARBA" id="ARBA00022960"/>
    </source>
</evidence>
<dbReference type="GO" id="GO:0008765">
    <property type="term" value="F:UDP-N-acetylmuramoylalanyl-D-glutamate-2,6-diaminopimelate ligase activity"/>
    <property type="evidence" value="ECO:0007669"/>
    <property type="project" value="UniProtKB-UniRule"/>
</dbReference>
<dbReference type="Pfam" id="PF01225">
    <property type="entry name" value="Mur_ligase"/>
    <property type="match status" value="1"/>
</dbReference>
<evidence type="ECO:0000256" key="15">
    <source>
        <dbReference type="HAMAP-Rule" id="MF_00208"/>
    </source>
</evidence>
<dbReference type="GO" id="GO:0000287">
    <property type="term" value="F:magnesium ion binding"/>
    <property type="evidence" value="ECO:0007669"/>
    <property type="project" value="UniProtKB-UniRule"/>
</dbReference>
<comment type="catalytic activity">
    <reaction evidence="8 15">
        <text>UDP-N-acetyl-alpha-D-muramoyl-L-alanyl-D-glutamate + meso-2,6-diaminopimelate + ATP = UDP-N-acetyl-alpha-D-muramoyl-L-alanyl-gamma-D-glutamyl-meso-2,6-diaminopimelate + ADP + phosphate + H(+)</text>
        <dbReference type="Rhea" id="RHEA:23676"/>
        <dbReference type="ChEBI" id="CHEBI:15378"/>
        <dbReference type="ChEBI" id="CHEBI:30616"/>
        <dbReference type="ChEBI" id="CHEBI:43474"/>
        <dbReference type="ChEBI" id="CHEBI:57791"/>
        <dbReference type="ChEBI" id="CHEBI:83900"/>
        <dbReference type="ChEBI" id="CHEBI:83905"/>
        <dbReference type="ChEBI" id="CHEBI:456216"/>
        <dbReference type="EC" id="6.3.2.13"/>
    </reaction>
</comment>
<evidence type="ECO:0000256" key="12">
    <source>
        <dbReference type="ARBA" id="ARBA00075482"/>
    </source>
</evidence>
<reference evidence="20" key="2">
    <citation type="submission" date="2020-01" db="EMBL/GenBank/DDBJ databases">
        <authorList>
            <person name="Hornung B."/>
        </authorList>
    </citation>
    <scope>NUCLEOTIDE SEQUENCE</scope>
    <source>
        <strain evidence="20">PacBioINE</strain>
    </source>
</reference>
<evidence type="ECO:0000256" key="14">
    <source>
        <dbReference type="ARBA" id="ARBA00081560"/>
    </source>
</evidence>
<feature type="domain" description="Mur ligase C-terminal" evidence="18">
    <location>
        <begin position="341"/>
        <end position="465"/>
    </location>
</feature>
<evidence type="ECO:0000256" key="5">
    <source>
        <dbReference type="ARBA" id="ARBA00022984"/>
    </source>
</evidence>
<evidence type="ECO:0000259" key="19">
    <source>
        <dbReference type="Pfam" id="PF08245"/>
    </source>
</evidence>
<dbReference type="InterPro" id="IPR004101">
    <property type="entry name" value="Mur_ligase_C"/>
</dbReference>
<keyword evidence="7 15" id="KW-0961">Cell wall biogenesis/degradation</keyword>
<comment type="PTM">
    <text evidence="15">Carboxylation is probably crucial for Mg(2+) binding and, consequently, for the gamma-phosphate positioning of ATP.</text>
</comment>
<evidence type="ECO:0000313" key="21">
    <source>
        <dbReference type="EMBL" id="CEJ05774.1"/>
    </source>
</evidence>
<evidence type="ECO:0000256" key="1">
    <source>
        <dbReference type="ARBA" id="ARBA00004752"/>
    </source>
</evidence>
<dbReference type="InterPro" id="IPR036565">
    <property type="entry name" value="Mur-like_cat_sf"/>
</dbReference>
<dbReference type="InterPro" id="IPR000713">
    <property type="entry name" value="Mur_ligase_N"/>
</dbReference>
<dbReference type="InterPro" id="IPR013221">
    <property type="entry name" value="Mur_ligase_cen"/>
</dbReference>
<evidence type="ECO:0000256" key="16">
    <source>
        <dbReference type="RuleBase" id="RU004135"/>
    </source>
</evidence>
<dbReference type="InterPro" id="IPR005761">
    <property type="entry name" value="UDP-N-AcMur-Glu-dNH2Pim_ligase"/>
</dbReference>
<dbReference type="GO" id="GO:0051301">
    <property type="term" value="P:cell division"/>
    <property type="evidence" value="ECO:0007669"/>
    <property type="project" value="UniProtKB-KW"/>
</dbReference>
<feature type="binding site" evidence="15">
    <location>
        <position position="187"/>
    </location>
    <ligand>
        <name>UDP-N-acetyl-alpha-D-muramoyl-L-alanyl-D-glutamate</name>
        <dbReference type="ChEBI" id="CHEBI:83900"/>
    </ligand>
</feature>
<feature type="domain" description="Mur ligase N-terminal catalytic" evidence="17">
    <location>
        <begin position="33"/>
        <end position="100"/>
    </location>
</feature>
<evidence type="ECO:0000256" key="3">
    <source>
        <dbReference type="ARBA" id="ARBA00022618"/>
    </source>
</evidence>
<proteinExistence type="inferred from homology"/>
<dbReference type="GO" id="GO:0071555">
    <property type="term" value="P:cell wall organization"/>
    <property type="evidence" value="ECO:0007669"/>
    <property type="project" value="UniProtKB-KW"/>
</dbReference>
<dbReference type="EMBL" id="CDGJ01000003">
    <property type="protein sequence ID" value="CEJ05774.1"/>
    <property type="molecule type" value="Genomic_DNA"/>
</dbReference>
<dbReference type="GO" id="GO:0005737">
    <property type="term" value="C:cytoplasm"/>
    <property type="evidence" value="ECO:0007669"/>
    <property type="project" value="UniProtKB-SubCell"/>
</dbReference>
<keyword evidence="6 15" id="KW-0131">Cell cycle</keyword>
<evidence type="ECO:0000313" key="20">
    <source>
        <dbReference type="EMBL" id="CAA7602893.1"/>
    </source>
</evidence>
<dbReference type="Proteomes" id="UP001071230">
    <property type="component" value="Unassembled WGS sequence"/>
</dbReference>
<evidence type="ECO:0000256" key="7">
    <source>
        <dbReference type="ARBA" id="ARBA00023316"/>
    </source>
</evidence>
<dbReference type="Proteomes" id="UP000836597">
    <property type="component" value="Chromosome"/>
</dbReference>
<dbReference type="GO" id="GO:0009252">
    <property type="term" value="P:peptidoglycan biosynthetic process"/>
    <property type="evidence" value="ECO:0007669"/>
    <property type="project" value="UniProtKB-UniRule"/>
</dbReference>
<dbReference type="SUPFAM" id="SSF53623">
    <property type="entry name" value="MurD-like peptide ligases, catalytic domain"/>
    <property type="match status" value="1"/>
</dbReference>
<keyword evidence="15" id="KW-0067">ATP-binding</keyword>
<evidence type="ECO:0000256" key="2">
    <source>
        <dbReference type="ARBA" id="ARBA00005898"/>
    </source>
</evidence>
<dbReference type="Gene3D" id="3.90.190.20">
    <property type="entry name" value="Mur ligase, C-terminal domain"/>
    <property type="match status" value="1"/>
</dbReference>
<dbReference type="NCBIfam" id="NF001124">
    <property type="entry name" value="PRK00139.1-2"/>
    <property type="match status" value="1"/>
</dbReference>
<evidence type="ECO:0000256" key="10">
    <source>
        <dbReference type="ARBA" id="ARBA00066633"/>
    </source>
</evidence>
<comment type="pathway">
    <text evidence="1 15 16">Cell wall biogenesis; peptidoglycan biosynthesis.</text>
</comment>
<feature type="binding site" evidence="15">
    <location>
        <position position="390"/>
    </location>
    <ligand>
        <name>meso-2,6-diaminopimelate</name>
        <dbReference type="ChEBI" id="CHEBI:57791"/>
    </ligand>
</feature>
<evidence type="ECO:0000256" key="13">
    <source>
        <dbReference type="ARBA" id="ARBA00076158"/>
    </source>
</evidence>
<dbReference type="Gene3D" id="3.40.1190.10">
    <property type="entry name" value="Mur-like, catalytic domain"/>
    <property type="match status" value="1"/>
</dbReference>
<evidence type="ECO:0000259" key="17">
    <source>
        <dbReference type="Pfam" id="PF01225"/>
    </source>
</evidence>